<gene>
    <name evidence="1" type="ORF">L873DRAFT_1823015</name>
</gene>
<reference evidence="1 2" key="1">
    <citation type="journal article" date="2018" name="Nat. Ecol. Evol.">
        <title>Pezizomycetes genomes reveal the molecular basis of ectomycorrhizal truffle lifestyle.</title>
        <authorList>
            <person name="Murat C."/>
            <person name="Payen T."/>
            <person name="Noel B."/>
            <person name="Kuo A."/>
            <person name="Morin E."/>
            <person name="Chen J."/>
            <person name="Kohler A."/>
            <person name="Krizsan K."/>
            <person name="Balestrini R."/>
            <person name="Da Silva C."/>
            <person name="Montanini B."/>
            <person name="Hainaut M."/>
            <person name="Levati E."/>
            <person name="Barry K.W."/>
            <person name="Belfiori B."/>
            <person name="Cichocki N."/>
            <person name="Clum A."/>
            <person name="Dockter R.B."/>
            <person name="Fauchery L."/>
            <person name="Guy J."/>
            <person name="Iotti M."/>
            <person name="Le Tacon F."/>
            <person name="Lindquist E.A."/>
            <person name="Lipzen A."/>
            <person name="Malagnac F."/>
            <person name="Mello A."/>
            <person name="Molinier V."/>
            <person name="Miyauchi S."/>
            <person name="Poulain J."/>
            <person name="Riccioni C."/>
            <person name="Rubini A."/>
            <person name="Sitrit Y."/>
            <person name="Splivallo R."/>
            <person name="Traeger S."/>
            <person name="Wang M."/>
            <person name="Zifcakova L."/>
            <person name="Wipf D."/>
            <person name="Zambonelli A."/>
            <person name="Paolocci F."/>
            <person name="Nowrousian M."/>
            <person name="Ottonello S."/>
            <person name="Baldrian P."/>
            <person name="Spatafora J.W."/>
            <person name="Henrissat B."/>
            <person name="Nagy L.G."/>
            <person name="Aury J.M."/>
            <person name="Wincker P."/>
            <person name="Grigoriev I.V."/>
            <person name="Bonfante P."/>
            <person name="Martin F.M."/>
        </authorList>
    </citation>
    <scope>NUCLEOTIDE SEQUENCE [LARGE SCALE GENOMIC DNA]</scope>
    <source>
        <strain evidence="1 2">120613-1</strain>
    </source>
</reference>
<protein>
    <submittedName>
        <fullName evidence="1">Uncharacterized protein</fullName>
    </submittedName>
</protein>
<accession>A0A3N4IX15</accession>
<proteinExistence type="predicted"/>
<evidence type="ECO:0000313" key="1">
    <source>
        <dbReference type="EMBL" id="RPA89358.1"/>
    </source>
</evidence>
<dbReference type="EMBL" id="ML120587">
    <property type="protein sequence ID" value="RPA89358.1"/>
    <property type="molecule type" value="Genomic_DNA"/>
</dbReference>
<sequence length="54" mass="6368">MHNSAPSLFYLIGLFMIRYQTPHHNPIYAELLVTTYEDFFPNQPQLIISARETK</sequence>
<keyword evidence="2" id="KW-1185">Reference proteome</keyword>
<dbReference type="Proteomes" id="UP000276215">
    <property type="component" value="Unassembled WGS sequence"/>
</dbReference>
<evidence type="ECO:0000313" key="2">
    <source>
        <dbReference type="Proteomes" id="UP000276215"/>
    </source>
</evidence>
<name>A0A3N4IX15_9PEZI</name>
<dbReference type="AlphaFoldDB" id="A0A3N4IX15"/>
<organism evidence="1 2">
    <name type="scientific">Choiromyces venosus 120613-1</name>
    <dbReference type="NCBI Taxonomy" id="1336337"/>
    <lineage>
        <taxon>Eukaryota</taxon>
        <taxon>Fungi</taxon>
        <taxon>Dikarya</taxon>
        <taxon>Ascomycota</taxon>
        <taxon>Pezizomycotina</taxon>
        <taxon>Pezizomycetes</taxon>
        <taxon>Pezizales</taxon>
        <taxon>Tuberaceae</taxon>
        <taxon>Choiromyces</taxon>
    </lineage>
</organism>